<feature type="region of interest" description="Disordered" evidence="1">
    <location>
        <begin position="31"/>
        <end position="50"/>
    </location>
</feature>
<accession>A0A9P5P3E7</accession>
<name>A0A9P5P3E7_GYMJU</name>
<evidence type="ECO:0000313" key="2">
    <source>
        <dbReference type="EMBL" id="KAF8914211.1"/>
    </source>
</evidence>
<feature type="compositionally biased region" description="Polar residues" evidence="1">
    <location>
        <begin position="760"/>
        <end position="769"/>
    </location>
</feature>
<dbReference type="EMBL" id="JADNYJ010000001">
    <property type="protein sequence ID" value="KAF8914211.1"/>
    <property type="molecule type" value="Genomic_DNA"/>
</dbReference>
<evidence type="ECO:0000313" key="3">
    <source>
        <dbReference type="Proteomes" id="UP000724874"/>
    </source>
</evidence>
<feature type="compositionally biased region" description="Low complexity" evidence="1">
    <location>
        <begin position="663"/>
        <end position="677"/>
    </location>
</feature>
<organism evidence="2 3">
    <name type="scientific">Gymnopilus junonius</name>
    <name type="common">Spectacular rustgill mushroom</name>
    <name type="synonym">Gymnopilus spectabilis subsp. junonius</name>
    <dbReference type="NCBI Taxonomy" id="109634"/>
    <lineage>
        <taxon>Eukaryota</taxon>
        <taxon>Fungi</taxon>
        <taxon>Dikarya</taxon>
        <taxon>Basidiomycota</taxon>
        <taxon>Agaricomycotina</taxon>
        <taxon>Agaricomycetes</taxon>
        <taxon>Agaricomycetidae</taxon>
        <taxon>Agaricales</taxon>
        <taxon>Agaricineae</taxon>
        <taxon>Hymenogastraceae</taxon>
        <taxon>Gymnopilus</taxon>
    </lineage>
</organism>
<feature type="region of interest" description="Disordered" evidence="1">
    <location>
        <begin position="649"/>
        <end position="688"/>
    </location>
</feature>
<proteinExistence type="predicted"/>
<feature type="compositionally biased region" description="Polar residues" evidence="1">
    <location>
        <begin position="204"/>
        <end position="226"/>
    </location>
</feature>
<keyword evidence="3" id="KW-1185">Reference proteome</keyword>
<feature type="region of interest" description="Disordered" evidence="1">
    <location>
        <begin position="753"/>
        <end position="788"/>
    </location>
</feature>
<feature type="compositionally biased region" description="Polar residues" evidence="1">
    <location>
        <begin position="293"/>
        <end position="311"/>
    </location>
</feature>
<dbReference type="OrthoDB" id="3071730at2759"/>
<feature type="region of interest" description="Disordered" evidence="1">
    <location>
        <begin position="549"/>
        <end position="573"/>
    </location>
</feature>
<comment type="caution">
    <text evidence="2">The sequence shown here is derived from an EMBL/GenBank/DDBJ whole genome shotgun (WGS) entry which is preliminary data.</text>
</comment>
<sequence length="788" mass="86609">MAESPRPRKNSLLSAESIASFDLFATQSPVTSDTSDIFHTPDLSKSDMDDSGSFLPNQTHVDSVEATHRRERRPHTVLQEALLGTEFKADIPFVEIDPAITEGIDPAKIVEGINDLPIQNAICETNLHSTNLSVEIDELVRALPECLLYTEEEPKLPSNISTEKLDAQLTSRLSLDNHGYNRCQLKCEDQSVNVDEQITARACSSESPATEPCNSKLQNKNVQSAPRHTPDRPNWALAPDDPPKLHSSSTSKGPQNERRFGGQRWRQSENNSRKNYSKTANLIQSVRRDASPMSFNTNSRRNTPGQLPSYVTMNRPEKRRGSALQGAAESSAVVAIREHHTSRADTDIGMEVTHKTEDTTQKKTIWDEVPPESQNDQHCSYWQSFSTSSDLHIENLRPTPASSSCDIAQAPYTSTEFSSWLASLEYECDKPIVLYQSSQNAARINEPELPQKSAGKNVGMPLKGNKAAMNGPPLQKPQFSPHAVPKTSPPKALNKISRTSLEDNMRLYAVDRARSSNNKKSSLQTVLLDDSGCLVSVSKIGHTAFADSTRSGHNTTASVHLPPKMPENNAGSVPPSHALTGREGFQADHRLRHVNKVDDALPWDPIHLSPFVSQEVSGREGRNFIPGWLDSQGPLPPWTSLLDRASQAQTLAQRDLRTSDGMNSISYSSHGNSSGSSQERLSPSPGHFVSPKVTAPVYHNPTYYSSANYTQTGTTPLPHDRLQIPSTSLYRPPVLAPLQSNRSFVTDFYDRKGEPGPSVILTNSSNSNGRFPASHAQGGSDHSNYNLG</sequence>
<feature type="region of interest" description="Disordered" evidence="1">
    <location>
        <begin position="204"/>
        <end position="311"/>
    </location>
</feature>
<feature type="compositionally biased region" description="Polar residues" evidence="1">
    <location>
        <begin position="268"/>
        <end position="284"/>
    </location>
</feature>
<protein>
    <submittedName>
        <fullName evidence="2">Uncharacterized protein</fullName>
    </submittedName>
</protein>
<reference evidence="2" key="1">
    <citation type="submission" date="2020-11" db="EMBL/GenBank/DDBJ databases">
        <authorList>
            <consortium name="DOE Joint Genome Institute"/>
            <person name="Ahrendt S."/>
            <person name="Riley R."/>
            <person name="Andreopoulos W."/>
            <person name="LaButti K."/>
            <person name="Pangilinan J."/>
            <person name="Ruiz-duenas F.J."/>
            <person name="Barrasa J.M."/>
            <person name="Sanchez-Garcia M."/>
            <person name="Camarero S."/>
            <person name="Miyauchi S."/>
            <person name="Serrano A."/>
            <person name="Linde D."/>
            <person name="Babiker R."/>
            <person name="Drula E."/>
            <person name="Ayuso-Fernandez I."/>
            <person name="Pacheco R."/>
            <person name="Padilla G."/>
            <person name="Ferreira P."/>
            <person name="Barriuso J."/>
            <person name="Kellner H."/>
            <person name="Castanera R."/>
            <person name="Alfaro M."/>
            <person name="Ramirez L."/>
            <person name="Pisabarro A.G."/>
            <person name="Kuo A."/>
            <person name="Tritt A."/>
            <person name="Lipzen A."/>
            <person name="He G."/>
            <person name="Yan M."/>
            <person name="Ng V."/>
            <person name="Cullen D."/>
            <person name="Martin F."/>
            <person name="Rosso M.-N."/>
            <person name="Henrissat B."/>
            <person name="Hibbett D."/>
            <person name="Martinez A.T."/>
            <person name="Grigoriev I.V."/>
        </authorList>
    </citation>
    <scope>NUCLEOTIDE SEQUENCE</scope>
    <source>
        <strain evidence="2">AH 44721</strain>
    </source>
</reference>
<gene>
    <name evidence="2" type="ORF">CPB84DRAFT_68757</name>
</gene>
<evidence type="ECO:0000256" key="1">
    <source>
        <dbReference type="SAM" id="MobiDB-lite"/>
    </source>
</evidence>
<dbReference type="Proteomes" id="UP000724874">
    <property type="component" value="Unassembled WGS sequence"/>
</dbReference>
<feature type="compositionally biased region" description="Polar residues" evidence="1">
    <location>
        <begin position="549"/>
        <end position="558"/>
    </location>
</feature>
<dbReference type="AlphaFoldDB" id="A0A9P5P3E7"/>